<feature type="signal peptide" evidence="11">
    <location>
        <begin position="1"/>
        <end position="20"/>
    </location>
</feature>
<dbReference type="GO" id="GO:0046930">
    <property type="term" value="C:pore complex"/>
    <property type="evidence" value="ECO:0007669"/>
    <property type="project" value="UniProtKB-KW"/>
</dbReference>
<keyword evidence="5" id="KW-0812">Transmembrane</keyword>
<dbReference type="GO" id="GO:0009279">
    <property type="term" value="C:cell outer membrane"/>
    <property type="evidence" value="ECO:0007669"/>
    <property type="project" value="UniProtKB-SubCell"/>
</dbReference>
<feature type="chain" id="PRO_5036857817" evidence="11">
    <location>
        <begin position="21"/>
        <end position="397"/>
    </location>
</feature>
<dbReference type="GO" id="GO:0006811">
    <property type="term" value="P:monoatomic ion transport"/>
    <property type="evidence" value="ECO:0007669"/>
    <property type="project" value="UniProtKB-KW"/>
</dbReference>
<feature type="domain" description="Porin" evidence="12">
    <location>
        <begin position="7"/>
        <end position="363"/>
    </location>
</feature>
<dbReference type="InterPro" id="IPR023614">
    <property type="entry name" value="Porin_dom_sf"/>
</dbReference>
<dbReference type="GO" id="GO:0015288">
    <property type="term" value="F:porin activity"/>
    <property type="evidence" value="ECO:0007669"/>
    <property type="project" value="UniProtKB-KW"/>
</dbReference>
<evidence type="ECO:0000313" key="13">
    <source>
        <dbReference type="EMBL" id="CAG2130690.1"/>
    </source>
</evidence>
<keyword evidence="14" id="KW-1185">Reference proteome</keyword>
<evidence type="ECO:0000256" key="11">
    <source>
        <dbReference type="SAM" id="SignalP"/>
    </source>
</evidence>
<dbReference type="SUPFAM" id="SSF56935">
    <property type="entry name" value="Porins"/>
    <property type="match status" value="1"/>
</dbReference>
<keyword evidence="10" id="KW-0998">Cell outer membrane</keyword>
<evidence type="ECO:0000256" key="4">
    <source>
        <dbReference type="ARBA" id="ARBA00022452"/>
    </source>
</evidence>
<evidence type="ECO:0000256" key="3">
    <source>
        <dbReference type="ARBA" id="ARBA00022448"/>
    </source>
</evidence>
<reference evidence="13" key="1">
    <citation type="submission" date="2021-03" db="EMBL/GenBank/DDBJ databases">
        <authorList>
            <person name="Peeters C."/>
        </authorList>
    </citation>
    <scope>NUCLEOTIDE SEQUENCE</scope>
    <source>
        <strain evidence="13">LMG 31506</strain>
    </source>
</reference>
<dbReference type="Pfam" id="PF13609">
    <property type="entry name" value="Porin_4"/>
    <property type="match status" value="1"/>
</dbReference>
<dbReference type="PRINTS" id="PR00184">
    <property type="entry name" value="NEISSPPORIN"/>
</dbReference>
<comment type="subcellular location">
    <subcellularLocation>
        <location evidence="1">Cell outer membrane</location>
        <topology evidence="1">Multi-pass membrane protein</topology>
    </subcellularLocation>
</comment>
<comment type="caution">
    <text evidence="13">The sequence shown here is derived from an EMBL/GenBank/DDBJ whole genome shotgun (WGS) entry which is preliminary data.</text>
</comment>
<evidence type="ECO:0000256" key="7">
    <source>
        <dbReference type="ARBA" id="ARBA00023065"/>
    </source>
</evidence>
<sequence>MKKSLFALAALGAFAGAAQAQTNVTLYGVIDAPIEYVNHFAASPPTQNPATGQLVQSPNGGSLFRMPSYGGLSTSRWGLRGTEDLGNGLQAVFVLESGFGSDDGSLQYASASGPRIFGRQAFVGLQSKDYGKLTLGRQYTSIFWAMANFSPTFYSTLYEPVVAQLGANYREDNTVQYTGAFGPVTAVAHYSFGTGLQAVGATPTFGGGAGEVPGHAKDNTGYGAGVSYQAAGFGASVAYDQWNPNFAATAGNAGSAKKAAAALSYTWGPAKVMAGYRWGQLKAANGGTLARDDYYWAAVNYQVNAPISLTLAYYYDDVKILRTATTTPVVNLPNPWQITFQADYAFSKRTDVYLATAYAKNGGLNFSASNSSFSNGYFLTQGNDSQVGVAIGIRHKF</sequence>
<keyword evidence="3" id="KW-0813">Transport</keyword>
<organism evidence="13 14">
    <name type="scientific">Cupriavidus yeoncheonensis</name>
    <dbReference type="NCBI Taxonomy" id="1462994"/>
    <lineage>
        <taxon>Bacteria</taxon>
        <taxon>Pseudomonadati</taxon>
        <taxon>Pseudomonadota</taxon>
        <taxon>Betaproteobacteria</taxon>
        <taxon>Burkholderiales</taxon>
        <taxon>Burkholderiaceae</taxon>
        <taxon>Cupriavidus</taxon>
    </lineage>
</organism>
<dbReference type="AlphaFoldDB" id="A0A916IRX8"/>
<evidence type="ECO:0000256" key="8">
    <source>
        <dbReference type="ARBA" id="ARBA00023114"/>
    </source>
</evidence>
<accession>A0A916IRX8</accession>
<evidence type="ECO:0000256" key="2">
    <source>
        <dbReference type="ARBA" id="ARBA00011233"/>
    </source>
</evidence>
<dbReference type="PANTHER" id="PTHR34501:SF9">
    <property type="entry name" value="MAJOR OUTER MEMBRANE PROTEIN P.IA"/>
    <property type="match status" value="1"/>
</dbReference>
<dbReference type="InterPro" id="IPR002299">
    <property type="entry name" value="Porin_Neis"/>
</dbReference>
<keyword evidence="7" id="KW-0406">Ion transport</keyword>
<comment type="subunit">
    <text evidence="2">Homotrimer.</text>
</comment>
<evidence type="ECO:0000256" key="1">
    <source>
        <dbReference type="ARBA" id="ARBA00004571"/>
    </source>
</evidence>
<evidence type="ECO:0000256" key="9">
    <source>
        <dbReference type="ARBA" id="ARBA00023136"/>
    </source>
</evidence>
<evidence type="ECO:0000256" key="10">
    <source>
        <dbReference type="ARBA" id="ARBA00023237"/>
    </source>
</evidence>
<dbReference type="CDD" id="cd00342">
    <property type="entry name" value="gram_neg_porins"/>
    <property type="match status" value="1"/>
</dbReference>
<proteinExistence type="predicted"/>
<name>A0A916IRX8_9BURK</name>
<keyword evidence="9" id="KW-0472">Membrane</keyword>
<evidence type="ECO:0000256" key="6">
    <source>
        <dbReference type="ARBA" id="ARBA00022729"/>
    </source>
</evidence>
<dbReference type="InterPro" id="IPR033900">
    <property type="entry name" value="Gram_neg_porin_domain"/>
</dbReference>
<gene>
    <name evidence="13" type="ORF">LMG31506_00864</name>
</gene>
<keyword evidence="4" id="KW-1134">Transmembrane beta strand</keyword>
<protein>
    <submittedName>
        <fullName evidence="13">Outer membrane porin protein 32</fullName>
    </submittedName>
</protein>
<keyword evidence="8" id="KW-0626">Porin</keyword>
<dbReference type="Gene3D" id="2.40.160.10">
    <property type="entry name" value="Porin"/>
    <property type="match status" value="1"/>
</dbReference>
<evidence type="ECO:0000313" key="14">
    <source>
        <dbReference type="Proteomes" id="UP000672934"/>
    </source>
</evidence>
<evidence type="ECO:0000259" key="12">
    <source>
        <dbReference type="Pfam" id="PF13609"/>
    </source>
</evidence>
<dbReference type="RefSeq" id="WP_211945863.1">
    <property type="nucleotide sequence ID" value="NZ_CAJPUY010000002.1"/>
</dbReference>
<dbReference type="InterPro" id="IPR050298">
    <property type="entry name" value="Gram-neg_bact_OMP"/>
</dbReference>
<evidence type="ECO:0000256" key="5">
    <source>
        <dbReference type="ARBA" id="ARBA00022692"/>
    </source>
</evidence>
<dbReference type="Proteomes" id="UP000672934">
    <property type="component" value="Unassembled WGS sequence"/>
</dbReference>
<dbReference type="PANTHER" id="PTHR34501">
    <property type="entry name" value="PROTEIN YDDL-RELATED"/>
    <property type="match status" value="1"/>
</dbReference>
<keyword evidence="6 11" id="KW-0732">Signal</keyword>
<dbReference type="EMBL" id="CAJPUY010000002">
    <property type="protein sequence ID" value="CAG2130690.1"/>
    <property type="molecule type" value="Genomic_DNA"/>
</dbReference>